<dbReference type="InterPro" id="IPR013154">
    <property type="entry name" value="ADH-like_N"/>
</dbReference>
<proteinExistence type="predicted"/>
<dbReference type="InterPro" id="IPR011032">
    <property type="entry name" value="GroES-like_sf"/>
</dbReference>
<reference evidence="4" key="1">
    <citation type="submission" date="2023-07" db="EMBL/GenBank/DDBJ databases">
        <title>Whole genome shotgun sequence of Streptomyces spororaveus NBRC 15456.</title>
        <authorList>
            <person name="Komaki H."/>
            <person name="Tamura T."/>
        </authorList>
    </citation>
    <scope>NUCLEOTIDE SEQUENCE [LARGE SCALE GENOMIC DNA]</scope>
    <source>
        <strain evidence="4">NBRC 15456</strain>
    </source>
</reference>
<evidence type="ECO:0000256" key="1">
    <source>
        <dbReference type="ARBA" id="ARBA00022857"/>
    </source>
</evidence>
<dbReference type="RefSeq" id="WP_202198381.1">
    <property type="nucleotide sequence ID" value="NZ_BAAATO010000037.1"/>
</dbReference>
<dbReference type="PANTHER" id="PTHR44154:SF1">
    <property type="entry name" value="QUINONE OXIDOREDUCTASE"/>
    <property type="match status" value="1"/>
</dbReference>
<dbReference type="InterPro" id="IPR020843">
    <property type="entry name" value="ER"/>
</dbReference>
<dbReference type="SUPFAM" id="SSF50129">
    <property type="entry name" value="GroES-like"/>
    <property type="match status" value="1"/>
</dbReference>
<dbReference type="Proteomes" id="UP000608522">
    <property type="component" value="Unassembled WGS sequence"/>
</dbReference>
<evidence type="ECO:0000313" key="4">
    <source>
        <dbReference type="Proteomes" id="UP000608522"/>
    </source>
</evidence>
<dbReference type="SMART" id="SM00829">
    <property type="entry name" value="PKS_ER"/>
    <property type="match status" value="1"/>
</dbReference>
<dbReference type="InterPro" id="IPR013149">
    <property type="entry name" value="ADH-like_C"/>
</dbReference>
<accession>A0ABQ3T6V0</accession>
<name>A0ABQ3T6V0_9ACTN</name>
<dbReference type="PANTHER" id="PTHR44154">
    <property type="entry name" value="QUINONE OXIDOREDUCTASE"/>
    <property type="match status" value="1"/>
</dbReference>
<dbReference type="Pfam" id="PF00107">
    <property type="entry name" value="ADH_zinc_N"/>
    <property type="match status" value="1"/>
</dbReference>
<dbReference type="InterPro" id="IPR051603">
    <property type="entry name" value="Zinc-ADH_QOR/CCCR"/>
</dbReference>
<feature type="domain" description="Enoyl reductase (ER)" evidence="2">
    <location>
        <begin position="10"/>
        <end position="327"/>
    </location>
</feature>
<dbReference type="SUPFAM" id="SSF51735">
    <property type="entry name" value="NAD(P)-binding Rossmann-fold domains"/>
    <property type="match status" value="1"/>
</dbReference>
<keyword evidence="4" id="KW-1185">Reference proteome</keyword>
<evidence type="ECO:0000259" key="2">
    <source>
        <dbReference type="SMART" id="SM00829"/>
    </source>
</evidence>
<dbReference type="Gene3D" id="3.90.180.10">
    <property type="entry name" value="Medium-chain alcohol dehydrogenases, catalytic domain"/>
    <property type="match status" value="1"/>
</dbReference>
<gene>
    <name evidence="3" type="primary">qor</name>
    <name evidence="3" type="ORF">Sspor_16820</name>
</gene>
<keyword evidence="1" id="KW-0521">NADP</keyword>
<organism evidence="3 4">
    <name type="scientific">Streptomyces spororaveus</name>
    <dbReference type="NCBI Taxonomy" id="284039"/>
    <lineage>
        <taxon>Bacteria</taxon>
        <taxon>Bacillati</taxon>
        <taxon>Actinomycetota</taxon>
        <taxon>Actinomycetes</taxon>
        <taxon>Kitasatosporales</taxon>
        <taxon>Streptomycetaceae</taxon>
        <taxon>Streptomyces</taxon>
    </lineage>
</organism>
<dbReference type="InterPro" id="IPR036291">
    <property type="entry name" value="NAD(P)-bd_dom_sf"/>
</dbReference>
<comment type="caution">
    <text evidence="3">The sequence shown here is derived from an EMBL/GenBank/DDBJ whole genome shotgun (WGS) entry which is preliminary data.</text>
</comment>
<dbReference type="EMBL" id="BNED01000005">
    <property type="protein sequence ID" value="GHI76121.1"/>
    <property type="molecule type" value="Genomic_DNA"/>
</dbReference>
<evidence type="ECO:0000313" key="3">
    <source>
        <dbReference type="EMBL" id="GHI76121.1"/>
    </source>
</evidence>
<protein>
    <submittedName>
        <fullName evidence="3">NADPH:quinone reductase</fullName>
    </submittedName>
</protein>
<dbReference type="Gene3D" id="3.40.50.720">
    <property type="entry name" value="NAD(P)-binding Rossmann-like Domain"/>
    <property type="match status" value="1"/>
</dbReference>
<dbReference type="CDD" id="cd08253">
    <property type="entry name" value="zeta_crystallin"/>
    <property type="match status" value="1"/>
</dbReference>
<sequence length="331" mass="34471">MKAIAYTQCGGSEVLKPTERPIPVPGTGEVRVEVKVSGVNPMDWQTREEITPDGEQVPGQDGAGIIDGVGPDVDPARIGERVWLWEAAWERADGTAQEFLLLPAHQAVALGDAPFDLGGSLGVPAMTAHQCLALALRGPSRLTAGALLVAGGAGALGNAAVQLARWAGARVITKVSSADKARLALAASAHHVIDYRSEEPVAAIRSLAPAGVDLVIEGAPTANMALDLSVLAEGGTIACYNFEESPDVSVSAWELMRRNAYLVGVLVYALPLRAKLDAVAAICDALADDALRGGEGAGLPWHHFPLDQAREAHDAVQSGRTVGKALIDVTR</sequence>
<dbReference type="Pfam" id="PF08240">
    <property type="entry name" value="ADH_N"/>
    <property type="match status" value="1"/>
</dbReference>